<evidence type="ECO:0000256" key="5">
    <source>
        <dbReference type="ARBA" id="ARBA00025035"/>
    </source>
</evidence>
<dbReference type="FunFam" id="2.20.70.30:FF:000002">
    <property type="entry name" value="Nascent polypeptide-associated complex (NAC), alpha subunit"/>
    <property type="match status" value="1"/>
</dbReference>
<name>A0A1E4T3S4_9ASCO</name>
<dbReference type="OrthoDB" id="3169036at2759"/>
<accession>A0A1E4T3S4</accession>
<dbReference type="PROSITE" id="PS51151">
    <property type="entry name" value="NAC_AB"/>
    <property type="match status" value="1"/>
</dbReference>
<keyword evidence="4" id="KW-0813">Transport</keyword>
<reference evidence="9" key="1">
    <citation type="submission" date="2016-04" db="EMBL/GenBank/DDBJ databases">
        <title>Comparative genomics of biotechnologically important yeasts.</title>
        <authorList>
            <consortium name="DOE Joint Genome Institute"/>
            <person name="Riley R."/>
            <person name="Haridas S."/>
            <person name="Wolfe K.H."/>
            <person name="Lopes M.R."/>
            <person name="Hittinger C.T."/>
            <person name="Goker M."/>
            <person name="Salamov A."/>
            <person name="Wisecaver J."/>
            <person name="Long T.M."/>
            <person name="Aerts A.L."/>
            <person name="Barry K."/>
            <person name="Choi C."/>
            <person name="Clum A."/>
            <person name="Coughlan A.Y."/>
            <person name="Deshpande S."/>
            <person name="Douglass A.P."/>
            <person name="Hanson S.J."/>
            <person name="Klenk H.-P."/>
            <person name="Labutti K."/>
            <person name="Lapidus A."/>
            <person name="Lindquist E."/>
            <person name="Lipzen A."/>
            <person name="Meier-Kolthoff J.P."/>
            <person name="Ohm R.A."/>
            <person name="Otillar R.P."/>
            <person name="Pangilinan J."/>
            <person name="Peng Y."/>
            <person name="Rokas A."/>
            <person name="Rosa C.A."/>
            <person name="Scheuner C."/>
            <person name="Sibirny A.A."/>
            <person name="Slot J.C."/>
            <person name="Stielow J.B."/>
            <person name="Sun H."/>
            <person name="Kurtzman C.P."/>
            <person name="Blackwell M."/>
            <person name="Grigoriev I.V."/>
            <person name="Jeffries T.W."/>
        </authorList>
    </citation>
    <scope>NUCLEOTIDE SEQUENCE [LARGE SCALE GENOMIC DNA]</scope>
    <source>
        <strain evidence="9">NRRL YB-2248</strain>
    </source>
</reference>
<dbReference type="STRING" id="983967.A0A1E4T3S4"/>
<keyword evidence="4" id="KW-0653">Protein transport</keyword>
<dbReference type="InterPro" id="IPR044034">
    <property type="entry name" value="NAC-like_UBA"/>
</dbReference>
<dbReference type="SMART" id="SM01407">
    <property type="entry name" value="NAC"/>
    <property type="match status" value="1"/>
</dbReference>
<evidence type="ECO:0000256" key="6">
    <source>
        <dbReference type="ARBA" id="ARBA00030300"/>
    </source>
</evidence>
<comment type="similarity">
    <text evidence="2">Belongs to the NAC-alpha family.</text>
</comment>
<comment type="function">
    <text evidence="5">Component of the nascent polypeptide-associated complex (NAC), a dynamic component of the ribosomal exit tunnel, protecting the emerging polypeptides from interaction with other cytoplasmic proteins to ensure appropriate nascent protein targeting. The NAC complex also promotes mitochondrial protein import by enhancing productive ribosome interactions with the outer mitochondrial membrane and blocks the inappropriate interaction of ribosomes translating non-secretory nascent polypeptides with translocation sites in the membrane of the endoplasmic reticulum. EGD2 may also be involved in transcription regulation.</text>
</comment>
<dbReference type="CDD" id="cd14358">
    <property type="entry name" value="UBA_NAC_euk"/>
    <property type="match status" value="1"/>
</dbReference>
<evidence type="ECO:0000313" key="8">
    <source>
        <dbReference type="EMBL" id="ODV86407.1"/>
    </source>
</evidence>
<organism evidence="8 9">
    <name type="scientific">[Candida] arabinofermentans NRRL YB-2248</name>
    <dbReference type="NCBI Taxonomy" id="983967"/>
    <lineage>
        <taxon>Eukaryota</taxon>
        <taxon>Fungi</taxon>
        <taxon>Dikarya</taxon>
        <taxon>Ascomycota</taxon>
        <taxon>Saccharomycotina</taxon>
        <taxon>Pichiomycetes</taxon>
        <taxon>Pichiales</taxon>
        <taxon>Pichiaceae</taxon>
        <taxon>Ogataea</taxon>
        <taxon>Ogataea/Candida clade</taxon>
    </lineage>
</organism>
<dbReference type="GO" id="GO:0015031">
    <property type="term" value="P:protein transport"/>
    <property type="evidence" value="ECO:0007669"/>
    <property type="project" value="UniProtKB-KW"/>
</dbReference>
<evidence type="ECO:0000256" key="1">
    <source>
        <dbReference type="ARBA" id="ARBA00004496"/>
    </source>
</evidence>
<dbReference type="PIRSF" id="PIRSF015901">
    <property type="entry name" value="NAC_alpha"/>
    <property type="match status" value="1"/>
</dbReference>
<dbReference type="Pfam" id="PF19026">
    <property type="entry name" value="UBA_HYPK"/>
    <property type="match status" value="1"/>
</dbReference>
<dbReference type="InterPro" id="IPR002715">
    <property type="entry name" value="Nas_poly-pep-assoc_cplx_dom"/>
</dbReference>
<protein>
    <recommendedName>
        <fullName evidence="3">Nascent polypeptide-associated complex subunit alpha</fullName>
    </recommendedName>
    <alternativeName>
        <fullName evidence="6">Alpha-NAC</fullName>
    </alternativeName>
</protein>
<evidence type="ECO:0000256" key="4">
    <source>
        <dbReference type="ARBA" id="ARBA00022927"/>
    </source>
</evidence>
<dbReference type="PANTHER" id="PTHR21713">
    <property type="entry name" value="NASCENT POLYPEPTIDE ASSOCIATED COMPLEX ALPHA SUBUNIT-RELATED"/>
    <property type="match status" value="1"/>
</dbReference>
<dbReference type="EMBL" id="KV453850">
    <property type="protein sequence ID" value="ODV86407.1"/>
    <property type="molecule type" value="Genomic_DNA"/>
</dbReference>
<dbReference type="Gene3D" id="1.10.8.10">
    <property type="entry name" value="DNA helicase RuvA subunit, C-terminal domain"/>
    <property type="match status" value="1"/>
</dbReference>
<evidence type="ECO:0000256" key="3">
    <source>
        <dbReference type="ARBA" id="ARBA00014437"/>
    </source>
</evidence>
<dbReference type="InterPro" id="IPR038187">
    <property type="entry name" value="NAC_A/B_dom_sf"/>
</dbReference>
<evidence type="ECO:0000256" key="2">
    <source>
        <dbReference type="ARBA" id="ARBA00009882"/>
    </source>
</evidence>
<dbReference type="CDD" id="cd22054">
    <property type="entry name" value="NAC_NACA"/>
    <property type="match status" value="1"/>
</dbReference>
<dbReference type="InterPro" id="IPR016641">
    <property type="entry name" value="EGD2/NACA0like"/>
</dbReference>
<evidence type="ECO:0000259" key="7">
    <source>
        <dbReference type="PROSITE" id="PS51151"/>
    </source>
</evidence>
<sequence length="183" mass="19780">MSIEELPQDQIPEGSEVSILSKNEKKARDLIKKLGLKEIKGISRVTLKRKGNFILAIEKPEVYRSVAGTYVVFGEAKVEDLNKRYAEAMAAQQAAQAAAGVSQEGGAPKDPASITADLQAASLTEKKEEEEEEDVDAVVDESGLEASDIELVIQQADVSRAKAVKALREYNGDMVSAIMSLTE</sequence>
<dbReference type="GO" id="GO:0005854">
    <property type="term" value="C:nascent polypeptide-associated complex"/>
    <property type="evidence" value="ECO:0007669"/>
    <property type="project" value="InterPro"/>
</dbReference>
<feature type="domain" description="NAC-A/B" evidence="7">
    <location>
        <begin position="21"/>
        <end position="85"/>
    </location>
</feature>
<dbReference type="Proteomes" id="UP000094801">
    <property type="component" value="Unassembled WGS sequence"/>
</dbReference>
<dbReference type="Pfam" id="PF01849">
    <property type="entry name" value="NAC"/>
    <property type="match status" value="1"/>
</dbReference>
<dbReference type="AlphaFoldDB" id="A0A1E4T3S4"/>
<evidence type="ECO:0000313" key="9">
    <source>
        <dbReference type="Proteomes" id="UP000094801"/>
    </source>
</evidence>
<dbReference type="Gene3D" id="2.20.70.30">
    <property type="entry name" value="Nascent polypeptide-associated complex domain"/>
    <property type="match status" value="1"/>
</dbReference>
<keyword evidence="9" id="KW-1185">Reference proteome</keyword>
<gene>
    <name evidence="8" type="ORF">CANARDRAFT_6882</name>
</gene>
<proteinExistence type="inferred from homology"/>
<comment type="subcellular location">
    <subcellularLocation>
        <location evidence="1">Cytoplasm</location>
    </subcellularLocation>
</comment>